<feature type="transmembrane region" description="Helical" evidence="1">
    <location>
        <begin position="120"/>
        <end position="142"/>
    </location>
</feature>
<keyword evidence="1" id="KW-1133">Transmembrane helix</keyword>
<feature type="transmembrane region" description="Helical" evidence="1">
    <location>
        <begin position="189"/>
        <end position="209"/>
    </location>
</feature>
<organism evidence="3">
    <name type="scientific">hydrothermal vent metagenome</name>
    <dbReference type="NCBI Taxonomy" id="652676"/>
    <lineage>
        <taxon>unclassified sequences</taxon>
        <taxon>metagenomes</taxon>
        <taxon>ecological metagenomes</taxon>
    </lineage>
</organism>
<feature type="transmembrane region" description="Helical" evidence="1">
    <location>
        <begin position="36"/>
        <end position="52"/>
    </location>
</feature>
<keyword evidence="1" id="KW-0812">Transmembrane</keyword>
<feature type="domain" description="Potassium channel" evidence="2">
    <location>
        <begin position="130"/>
        <end position="208"/>
    </location>
</feature>
<protein>
    <recommendedName>
        <fullName evidence="2">Potassium channel domain-containing protein</fullName>
    </recommendedName>
</protein>
<dbReference type="AlphaFoldDB" id="A0A3B0YH74"/>
<feature type="transmembrane region" description="Helical" evidence="1">
    <location>
        <begin position="163"/>
        <end position="183"/>
    </location>
</feature>
<name>A0A3B0YH74_9ZZZZ</name>
<gene>
    <name evidence="3" type="ORF">MNBD_GAMMA08-1900</name>
</gene>
<proteinExistence type="predicted"/>
<feature type="transmembrane region" description="Helical" evidence="1">
    <location>
        <begin position="58"/>
        <end position="80"/>
    </location>
</feature>
<accession>A0A3B0YH74</accession>
<feature type="transmembrane region" description="Helical" evidence="1">
    <location>
        <begin position="12"/>
        <end position="29"/>
    </location>
</feature>
<dbReference type="InterPro" id="IPR013099">
    <property type="entry name" value="K_chnl_dom"/>
</dbReference>
<sequence>MLLTKDNNFIGLLIGQLILIFTVPVLPYIDDDISKFILHAAIIGMILLTIMGNQKNTIWYKSIIALTILEVIILILAAILNEIYLTYIAISLSLFFLVTSIVVAFKSVFFSPIITLNHLVGASCIYLLLGIIGAILYSNLFFISPDSFNGLSNMNKKIHFSEFMYYSYVTLTTLGFGDITPISPVAKTMSFMQAIVGQLYLTIMVAGLVGKAISNKH</sequence>
<dbReference type="EMBL" id="UOFH01000402">
    <property type="protein sequence ID" value="VAW67696.1"/>
    <property type="molecule type" value="Genomic_DNA"/>
</dbReference>
<reference evidence="3" key="1">
    <citation type="submission" date="2018-06" db="EMBL/GenBank/DDBJ databases">
        <authorList>
            <person name="Zhirakovskaya E."/>
        </authorList>
    </citation>
    <scope>NUCLEOTIDE SEQUENCE</scope>
</reference>
<evidence type="ECO:0000313" key="3">
    <source>
        <dbReference type="EMBL" id="VAW67696.1"/>
    </source>
</evidence>
<keyword evidence="1" id="KW-0472">Membrane</keyword>
<dbReference type="Gene3D" id="1.10.287.70">
    <property type="match status" value="1"/>
</dbReference>
<evidence type="ECO:0000259" key="2">
    <source>
        <dbReference type="Pfam" id="PF07885"/>
    </source>
</evidence>
<dbReference type="SUPFAM" id="SSF81324">
    <property type="entry name" value="Voltage-gated potassium channels"/>
    <property type="match status" value="1"/>
</dbReference>
<dbReference type="Pfam" id="PF07885">
    <property type="entry name" value="Ion_trans_2"/>
    <property type="match status" value="1"/>
</dbReference>
<feature type="transmembrane region" description="Helical" evidence="1">
    <location>
        <begin position="87"/>
        <end position="114"/>
    </location>
</feature>
<evidence type="ECO:0000256" key="1">
    <source>
        <dbReference type="SAM" id="Phobius"/>
    </source>
</evidence>